<feature type="region of interest" description="Disordered" evidence="1">
    <location>
        <begin position="23"/>
        <end position="55"/>
    </location>
</feature>
<dbReference type="AlphaFoldDB" id="A0A067STL3"/>
<dbReference type="STRING" id="685588.A0A067STL3"/>
<keyword evidence="3" id="KW-1185">Reference proteome</keyword>
<sequence length="225" mass="25447">MDVRKLLDDEVLRDPTRLFDGDDGVEMASIGAGGNRRSSSKASRPPTSESEGLFDDQEHLEGQETEENEIQHFLWSVLPSSLLAQPIGHQIIVAIKIIDITLVTHDPWPELHQAAPYKQEVLLDAVKLLIIKDKQYKEYRSEIRRMTISSKSSVNGGSFQVIDRLSHHRNTRSVASDHIALFQLGINEGCKEQVKASIENDVRISRKMGCYRQRKVYLVDGELVD</sequence>
<reference evidence="3" key="1">
    <citation type="journal article" date="2014" name="Proc. Natl. Acad. Sci. U.S.A.">
        <title>Extensive sampling of basidiomycete genomes demonstrates inadequacy of the white-rot/brown-rot paradigm for wood decay fungi.</title>
        <authorList>
            <person name="Riley R."/>
            <person name="Salamov A.A."/>
            <person name="Brown D.W."/>
            <person name="Nagy L.G."/>
            <person name="Floudas D."/>
            <person name="Held B.W."/>
            <person name="Levasseur A."/>
            <person name="Lombard V."/>
            <person name="Morin E."/>
            <person name="Otillar R."/>
            <person name="Lindquist E.A."/>
            <person name="Sun H."/>
            <person name="LaButti K.M."/>
            <person name="Schmutz J."/>
            <person name="Jabbour D."/>
            <person name="Luo H."/>
            <person name="Baker S.E."/>
            <person name="Pisabarro A.G."/>
            <person name="Walton J.D."/>
            <person name="Blanchette R.A."/>
            <person name="Henrissat B."/>
            <person name="Martin F."/>
            <person name="Cullen D."/>
            <person name="Hibbett D.S."/>
            <person name="Grigoriev I.V."/>
        </authorList>
    </citation>
    <scope>NUCLEOTIDE SEQUENCE [LARGE SCALE GENOMIC DNA]</scope>
    <source>
        <strain evidence="3">CBS 339.88</strain>
    </source>
</reference>
<evidence type="ECO:0000256" key="1">
    <source>
        <dbReference type="SAM" id="MobiDB-lite"/>
    </source>
</evidence>
<accession>A0A067STL3</accession>
<evidence type="ECO:0000313" key="2">
    <source>
        <dbReference type="EMBL" id="KDR71019.1"/>
    </source>
</evidence>
<proteinExistence type="predicted"/>
<dbReference type="HOGENOM" id="CLU_1230012_0_0_1"/>
<protein>
    <submittedName>
        <fullName evidence="2">Uncharacterized protein</fullName>
    </submittedName>
</protein>
<name>A0A067STL3_GALM3</name>
<organism evidence="2 3">
    <name type="scientific">Galerina marginata (strain CBS 339.88)</name>
    <dbReference type="NCBI Taxonomy" id="685588"/>
    <lineage>
        <taxon>Eukaryota</taxon>
        <taxon>Fungi</taxon>
        <taxon>Dikarya</taxon>
        <taxon>Basidiomycota</taxon>
        <taxon>Agaricomycotina</taxon>
        <taxon>Agaricomycetes</taxon>
        <taxon>Agaricomycetidae</taxon>
        <taxon>Agaricales</taxon>
        <taxon>Agaricineae</taxon>
        <taxon>Strophariaceae</taxon>
        <taxon>Galerina</taxon>
    </lineage>
</organism>
<dbReference type="OrthoDB" id="3225557at2759"/>
<feature type="compositionally biased region" description="Polar residues" evidence="1">
    <location>
        <begin position="36"/>
        <end position="50"/>
    </location>
</feature>
<gene>
    <name evidence="2" type="ORF">GALMADRAFT_214053</name>
</gene>
<dbReference type="EMBL" id="KL142394">
    <property type="protein sequence ID" value="KDR71019.1"/>
    <property type="molecule type" value="Genomic_DNA"/>
</dbReference>
<dbReference type="Proteomes" id="UP000027222">
    <property type="component" value="Unassembled WGS sequence"/>
</dbReference>
<evidence type="ECO:0000313" key="3">
    <source>
        <dbReference type="Proteomes" id="UP000027222"/>
    </source>
</evidence>